<dbReference type="InterPro" id="IPR002347">
    <property type="entry name" value="SDR_fam"/>
</dbReference>
<name>K0DTN8_9BURK</name>
<dbReference type="GO" id="GO:0016491">
    <property type="term" value="F:oxidoreductase activity"/>
    <property type="evidence" value="ECO:0007669"/>
    <property type="project" value="UniProtKB-KW"/>
</dbReference>
<dbReference type="HOGENOM" id="CLU_010194_2_1_4"/>
<dbReference type="NCBIfam" id="NF005495">
    <property type="entry name" value="PRK07109.1"/>
    <property type="match status" value="1"/>
</dbReference>
<sequence length="402" mass="43817">MAPREFQHRFVHQARIVNERYSPRPIDRRNRCSPHFSRACTAVRSGVAESSPSGVRQRNDVQLDKASPMSKIVVITGAGAGIGRATAEEFARNGYQVALISRDPERLDHAASELSSKHGVRTLAIPTDVADAQAVDAAASRVEQTLGAIDVWVNVAMATVFAPVSLLTAEEIERGTNVTYLGQVHGMMAALARMRTRNRGTIVNVGSALGYRSVPLQSIYCGAKFAIRGFTNALRSEILHDRLKIHLTMVDLPAVNTPQFDWSANRMGYCARPVAPVYQPEVAARAIFYAATHRRRQLWVGFSTAKAILADRVAPALIDRYLARSGYSGQLTEDPVPPGAPSNLFQPVSGDYGAHGRFDSEARERSWSMFVDRHRPALLGVLGASAVAIAVAAVARRRDAPR</sequence>
<keyword evidence="4" id="KW-1133">Transmembrane helix</keyword>
<evidence type="ECO:0000256" key="3">
    <source>
        <dbReference type="RuleBase" id="RU000363"/>
    </source>
</evidence>
<evidence type="ECO:0000259" key="5">
    <source>
        <dbReference type="SMART" id="SM00822"/>
    </source>
</evidence>
<keyword evidence="4" id="KW-0812">Transmembrane</keyword>
<dbReference type="PATRIC" id="fig|1229205.11.peg.4460"/>
<dbReference type="PRINTS" id="PR00081">
    <property type="entry name" value="GDHRDH"/>
</dbReference>
<feature type="domain" description="Ketoreductase" evidence="5">
    <location>
        <begin position="71"/>
        <end position="258"/>
    </location>
</feature>
<evidence type="ECO:0000313" key="6">
    <source>
        <dbReference type="EMBL" id="AFT88052.1"/>
    </source>
</evidence>
<dbReference type="PANTHER" id="PTHR44196">
    <property type="entry name" value="DEHYDROGENASE/REDUCTASE SDR FAMILY MEMBER 7B"/>
    <property type="match status" value="1"/>
</dbReference>
<evidence type="ECO:0000256" key="4">
    <source>
        <dbReference type="SAM" id="Phobius"/>
    </source>
</evidence>
<proteinExistence type="inferred from homology"/>
<comment type="similarity">
    <text evidence="1 3">Belongs to the short-chain dehydrogenases/reductases (SDR) family.</text>
</comment>
<dbReference type="InterPro" id="IPR020904">
    <property type="entry name" value="Sc_DH/Rdtase_CS"/>
</dbReference>
<dbReference type="PRINTS" id="PR00080">
    <property type="entry name" value="SDRFAMILY"/>
</dbReference>
<dbReference type="STRING" id="1229205.BUPH_00588"/>
<gene>
    <name evidence="6" type="ORF">BUPH_00588</name>
</gene>
<protein>
    <submittedName>
        <fullName evidence="6">Short-chain dehydrogenase/reductase SDR</fullName>
    </submittedName>
</protein>
<dbReference type="PANTHER" id="PTHR44196:SF1">
    <property type="entry name" value="DEHYDROGENASE_REDUCTASE SDR FAMILY MEMBER 7B"/>
    <property type="match status" value="1"/>
</dbReference>
<dbReference type="PROSITE" id="PS00061">
    <property type="entry name" value="ADH_SHORT"/>
    <property type="match status" value="1"/>
</dbReference>
<dbReference type="GO" id="GO:0016020">
    <property type="term" value="C:membrane"/>
    <property type="evidence" value="ECO:0007669"/>
    <property type="project" value="TreeGrafter"/>
</dbReference>
<dbReference type="Proteomes" id="UP000010105">
    <property type="component" value="Chromosome 2"/>
</dbReference>
<organism evidence="6 7">
    <name type="scientific">Paraburkholderia phenoliruptrix BR3459a</name>
    <dbReference type="NCBI Taxonomy" id="1229205"/>
    <lineage>
        <taxon>Bacteria</taxon>
        <taxon>Pseudomonadati</taxon>
        <taxon>Pseudomonadota</taxon>
        <taxon>Betaproteobacteria</taxon>
        <taxon>Burkholderiales</taxon>
        <taxon>Burkholderiaceae</taxon>
        <taxon>Paraburkholderia</taxon>
    </lineage>
</organism>
<accession>K0DTN8</accession>
<dbReference type="InterPro" id="IPR057326">
    <property type="entry name" value="KR_dom"/>
</dbReference>
<keyword evidence="4" id="KW-0472">Membrane</keyword>
<dbReference type="KEGG" id="bpx:BUPH_00588"/>
<dbReference type="SUPFAM" id="SSF51735">
    <property type="entry name" value="NAD(P)-binding Rossmann-fold domains"/>
    <property type="match status" value="1"/>
</dbReference>
<evidence type="ECO:0000256" key="2">
    <source>
        <dbReference type="ARBA" id="ARBA00023002"/>
    </source>
</evidence>
<dbReference type="InterPro" id="IPR036291">
    <property type="entry name" value="NAD(P)-bd_dom_sf"/>
</dbReference>
<dbReference type="Pfam" id="PF00106">
    <property type="entry name" value="adh_short"/>
    <property type="match status" value="1"/>
</dbReference>
<dbReference type="EMBL" id="CP003864">
    <property type="protein sequence ID" value="AFT88052.1"/>
    <property type="molecule type" value="Genomic_DNA"/>
</dbReference>
<dbReference type="SMART" id="SM00822">
    <property type="entry name" value="PKS_KR"/>
    <property type="match status" value="1"/>
</dbReference>
<feature type="transmembrane region" description="Helical" evidence="4">
    <location>
        <begin position="377"/>
        <end position="395"/>
    </location>
</feature>
<evidence type="ECO:0000313" key="7">
    <source>
        <dbReference type="Proteomes" id="UP000010105"/>
    </source>
</evidence>
<dbReference type="eggNOG" id="COG4221">
    <property type="taxonomic scope" value="Bacteria"/>
</dbReference>
<reference evidence="6 7" key="1">
    <citation type="journal article" date="2012" name="J. Bacteriol.">
        <title>Complete Genome Sequence of Burkholderia phenoliruptrix BR3459a (CLA1), a Heat-Tolerant, Nitrogen-Fixing Symbiont of Mimosa flocculosa.</title>
        <authorList>
            <person name="de Oliveira Cunha C."/>
            <person name="Goda Zuleta L.F."/>
            <person name="Paula de Almeida L.G."/>
            <person name="Prioli Ciapina L."/>
            <person name="Lustrino Borges W."/>
            <person name="Pitard R.M."/>
            <person name="Baldani J.I."/>
            <person name="Straliotto R."/>
            <person name="de Faria S.M."/>
            <person name="Hungria M."/>
            <person name="Sousa Cavada B."/>
            <person name="Mercante F.M."/>
            <person name="Ribeiro de Vasconcelos A.T."/>
        </authorList>
    </citation>
    <scope>NUCLEOTIDE SEQUENCE [LARGE SCALE GENOMIC DNA]</scope>
    <source>
        <strain evidence="6 7">BR3459a</strain>
    </source>
</reference>
<dbReference type="Gene3D" id="3.40.50.720">
    <property type="entry name" value="NAD(P)-binding Rossmann-like Domain"/>
    <property type="match status" value="1"/>
</dbReference>
<evidence type="ECO:0000256" key="1">
    <source>
        <dbReference type="ARBA" id="ARBA00006484"/>
    </source>
</evidence>
<dbReference type="AlphaFoldDB" id="K0DTN8"/>
<keyword evidence="2" id="KW-0560">Oxidoreductase</keyword>